<proteinExistence type="predicted"/>
<dbReference type="Proteomes" id="UP000095576">
    <property type="component" value="Unassembled WGS sequence"/>
</dbReference>
<dbReference type="EMBL" id="CZAP01000048">
    <property type="protein sequence ID" value="CUQ29474.1"/>
    <property type="molecule type" value="Genomic_DNA"/>
</dbReference>
<evidence type="ECO:0000313" key="2">
    <source>
        <dbReference type="Proteomes" id="UP000095576"/>
    </source>
</evidence>
<organism evidence="1 2">
    <name type="scientific">Bacteroides thetaiotaomicron</name>
    <dbReference type="NCBI Taxonomy" id="818"/>
    <lineage>
        <taxon>Bacteria</taxon>
        <taxon>Pseudomonadati</taxon>
        <taxon>Bacteroidota</taxon>
        <taxon>Bacteroidia</taxon>
        <taxon>Bacteroidales</taxon>
        <taxon>Bacteroidaceae</taxon>
        <taxon>Bacteroides</taxon>
    </lineage>
</organism>
<dbReference type="RefSeq" id="WP_070101188.1">
    <property type="nucleotide sequence ID" value="NZ_CZAP01000048.1"/>
</dbReference>
<name>A0A174V432_BACT4</name>
<accession>A0A174V432</accession>
<gene>
    <name evidence="1" type="ORF">ERS852511_05118</name>
</gene>
<evidence type="ECO:0000313" key="1">
    <source>
        <dbReference type="EMBL" id="CUQ29474.1"/>
    </source>
</evidence>
<dbReference type="AlphaFoldDB" id="A0A174V432"/>
<reference evidence="1 2" key="1">
    <citation type="submission" date="2015-09" db="EMBL/GenBank/DDBJ databases">
        <authorList>
            <consortium name="Pathogen Informatics"/>
        </authorList>
    </citation>
    <scope>NUCLEOTIDE SEQUENCE [LARGE SCALE GENOMIC DNA]</scope>
    <source>
        <strain evidence="1 2">2789STDY5834899</strain>
    </source>
</reference>
<protein>
    <submittedName>
        <fullName evidence="1">Uncharacterized protein</fullName>
    </submittedName>
</protein>
<sequence length="249" mass="29031">MNQQYTCLHDKMIEELFIQYDKCIDKKNKIISFFLSSLSTGNMLWRSFLPAFAITRTFPRHHFVSSNEVNRFRDDPCKICNIDSWAGFENEDYNFYLEIASNAGGIPAFSLEFCIVLLTEFNKLANNAIEPSCTDAHIFNEIMMSLVDASSQETLKKDIVKRINKIQLFDTNKTQTQCLLQTLGFCGILETAQHKSPFHEYVNLGLAPKKSHNSDWEYPVDFWTPSDGINREAFKFWFGNYIQFDKFWE</sequence>